<proteinExistence type="predicted"/>
<dbReference type="InterPro" id="IPR007347">
    <property type="entry name" value="SpoVS"/>
</dbReference>
<dbReference type="GO" id="GO:0003676">
    <property type="term" value="F:nucleic acid binding"/>
    <property type="evidence" value="ECO:0007669"/>
    <property type="project" value="InterPro"/>
</dbReference>
<dbReference type="EMBL" id="CP158367">
    <property type="protein sequence ID" value="XBX75132.1"/>
    <property type="molecule type" value="Genomic_DNA"/>
</dbReference>
<gene>
    <name evidence="1" type="ORF">PRVXT_000238</name>
</gene>
<sequence>MQDKVLKVAETTNLNALVRVMKRQIKEKSFVEIQSIGQCSSYKAVKALIKIREYYRDIEKEVELKPEYVEIKTEGGKIKTAIKWNIKTN</sequence>
<accession>A0AAU7VMR5</accession>
<dbReference type="AlphaFoldDB" id="A0AAU7VMR5"/>
<dbReference type="Gene3D" id="3.30.110.20">
    <property type="entry name" value="Alba-like domain"/>
    <property type="match status" value="1"/>
</dbReference>
<dbReference type="RefSeq" id="WP_350343879.1">
    <property type="nucleotide sequence ID" value="NZ_CP158367.1"/>
</dbReference>
<dbReference type="Pfam" id="PF04232">
    <property type="entry name" value="SpoVS"/>
    <property type="match status" value="1"/>
</dbReference>
<protein>
    <submittedName>
        <fullName evidence="1">Stage V sporulation protein S</fullName>
    </submittedName>
</protein>
<reference evidence="1" key="1">
    <citation type="journal article" date="2013" name="Extremophiles">
        <title>Proteinivorax tanatarense gen. nov., sp. nov., an anaerobic, haloalkaliphilic, proteolytic bacterium isolated from a decaying algal bloom, and proposal of Proteinivoraceae fam. nov.</title>
        <authorList>
            <person name="Kevbrin V."/>
            <person name="Boltyanskaya Y."/>
            <person name="Zhilina T."/>
            <person name="Kolganova T."/>
            <person name="Lavrentjeva E."/>
            <person name="Kuznetsov B."/>
        </authorList>
    </citation>
    <scope>NUCLEOTIDE SEQUENCE</scope>
    <source>
        <strain evidence="1">Z-910T</strain>
    </source>
</reference>
<name>A0AAU7VMR5_9FIRM</name>
<reference evidence="1" key="2">
    <citation type="submission" date="2024-06" db="EMBL/GenBank/DDBJ databases">
        <authorList>
            <person name="Petrova K.O."/>
            <person name="Toshchakov S.V."/>
            <person name="Boltjanskaja Y.V."/>
            <person name="Kevbrin V."/>
        </authorList>
    </citation>
    <scope>NUCLEOTIDE SEQUENCE</scope>
    <source>
        <strain evidence="1">Z-910T</strain>
    </source>
</reference>
<evidence type="ECO:0000313" key="1">
    <source>
        <dbReference type="EMBL" id="XBX75132.1"/>
    </source>
</evidence>
<organism evidence="1">
    <name type="scientific">Proteinivorax tanatarense</name>
    <dbReference type="NCBI Taxonomy" id="1260629"/>
    <lineage>
        <taxon>Bacteria</taxon>
        <taxon>Bacillati</taxon>
        <taxon>Bacillota</taxon>
        <taxon>Clostridia</taxon>
        <taxon>Eubacteriales</taxon>
        <taxon>Proteinivoracaceae</taxon>
        <taxon>Proteinivorax</taxon>
    </lineage>
</organism>
<dbReference type="InterPro" id="IPR036882">
    <property type="entry name" value="Alba-like_dom_sf"/>
</dbReference>